<dbReference type="Pfam" id="PF13370">
    <property type="entry name" value="Fer4_13"/>
    <property type="match status" value="1"/>
</dbReference>
<reference evidence="10 11" key="1">
    <citation type="submission" date="2020-08" db="EMBL/GenBank/DDBJ databases">
        <title>Genomic Encyclopedia of Type Strains, Phase III (KMG-III): the genomes of soil and plant-associated and newly described type strains.</title>
        <authorList>
            <person name="Whitman W."/>
        </authorList>
    </citation>
    <scope>NUCLEOTIDE SEQUENCE [LARGE SCALE GENOMIC DNA]</scope>
    <source>
        <strain evidence="10 11">CECT 3266</strain>
    </source>
</reference>
<keyword evidence="11" id="KW-1185">Reference proteome</keyword>
<comment type="function">
    <text evidence="8">Ferredoxins are iron-sulfur proteins that transfer electrons in a wide variety of metabolic reactions.</text>
</comment>
<evidence type="ECO:0000256" key="6">
    <source>
        <dbReference type="ARBA" id="ARBA00023014"/>
    </source>
</evidence>
<evidence type="ECO:0000256" key="2">
    <source>
        <dbReference type="ARBA" id="ARBA00022448"/>
    </source>
</evidence>
<dbReference type="SUPFAM" id="SSF54862">
    <property type="entry name" value="4Fe-4S ferredoxins"/>
    <property type="match status" value="1"/>
</dbReference>
<dbReference type="AlphaFoldDB" id="A0A7W7PJZ9"/>
<dbReference type="GO" id="GO:0051538">
    <property type="term" value="F:3 iron, 4 sulfur cluster binding"/>
    <property type="evidence" value="ECO:0007669"/>
    <property type="project" value="UniProtKB-KW"/>
</dbReference>
<evidence type="ECO:0000313" key="11">
    <source>
        <dbReference type="Proteomes" id="UP000556084"/>
    </source>
</evidence>
<keyword evidence="7" id="KW-0003">3Fe-4S</keyword>
<keyword evidence="2 8" id="KW-0813">Transport</keyword>
<evidence type="ECO:0000313" key="10">
    <source>
        <dbReference type="EMBL" id="MBB4892669.1"/>
    </source>
</evidence>
<feature type="domain" description="4Fe-4S ferredoxin-type" evidence="9">
    <location>
        <begin position="7"/>
        <end position="35"/>
    </location>
</feature>
<evidence type="ECO:0000256" key="4">
    <source>
        <dbReference type="ARBA" id="ARBA00022982"/>
    </source>
</evidence>
<comment type="caution">
    <text evidence="10">The sequence shown here is derived from an EMBL/GenBank/DDBJ whole genome shotgun (WGS) entry which is preliminary data.</text>
</comment>
<dbReference type="GO" id="GO:0009055">
    <property type="term" value="F:electron transfer activity"/>
    <property type="evidence" value="ECO:0007669"/>
    <property type="project" value="UniProtKB-UniRule"/>
</dbReference>
<keyword evidence="5 8" id="KW-0408">Iron</keyword>
<organism evidence="10 11">
    <name type="scientific">Streptomyces olivoverticillatus</name>
    <dbReference type="NCBI Taxonomy" id="66427"/>
    <lineage>
        <taxon>Bacteria</taxon>
        <taxon>Bacillati</taxon>
        <taxon>Actinomycetota</taxon>
        <taxon>Actinomycetes</taxon>
        <taxon>Kitasatosporales</taxon>
        <taxon>Streptomycetaceae</taxon>
        <taxon>Streptomyces</taxon>
    </lineage>
</organism>
<dbReference type="InterPro" id="IPR051269">
    <property type="entry name" value="Fe-S_cluster_ET"/>
</dbReference>
<dbReference type="RefSeq" id="WP_184347880.1">
    <property type="nucleotide sequence ID" value="NZ_JACHJH010000002.1"/>
</dbReference>
<evidence type="ECO:0000259" key="9">
    <source>
        <dbReference type="PROSITE" id="PS51379"/>
    </source>
</evidence>
<sequence>MTGGGRWRVTVDRRVCVGSGQCAGAAPKAFRLGPAHKSHPVASETDASEEVLAAAECCPVEAVAIRRADTGEAVFPPED</sequence>
<keyword evidence="4 8" id="KW-0249">Electron transport</keyword>
<keyword evidence="3 8" id="KW-0479">Metal-binding</keyword>
<name>A0A7W7PJZ9_9ACTN</name>
<gene>
    <name evidence="10" type="ORF">FHS39_001680</name>
</gene>
<accession>A0A7W7PJZ9</accession>
<dbReference type="InterPro" id="IPR017896">
    <property type="entry name" value="4Fe4S_Fe-S-bd"/>
</dbReference>
<evidence type="ECO:0000256" key="5">
    <source>
        <dbReference type="ARBA" id="ARBA00023004"/>
    </source>
</evidence>
<dbReference type="EMBL" id="JACHJH010000002">
    <property type="protein sequence ID" value="MBB4892669.1"/>
    <property type="molecule type" value="Genomic_DNA"/>
</dbReference>
<dbReference type="PRINTS" id="PR00352">
    <property type="entry name" value="3FE4SFRDOXIN"/>
</dbReference>
<dbReference type="InterPro" id="IPR001080">
    <property type="entry name" value="3Fe4S_ferredoxin"/>
</dbReference>
<dbReference type="Gene3D" id="3.30.70.20">
    <property type="match status" value="1"/>
</dbReference>
<protein>
    <recommendedName>
        <fullName evidence="8">Ferredoxin</fullName>
    </recommendedName>
</protein>
<comment type="cofactor">
    <cofactor evidence="1">
        <name>[3Fe-4S] cluster</name>
        <dbReference type="ChEBI" id="CHEBI:21137"/>
    </cofactor>
</comment>
<proteinExistence type="predicted"/>
<dbReference type="GO" id="GO:0005506">
    <property type="term" value="F:iron ion binding"/>
    <property type="evidence" value="ECO:0007669"/>
    <property type="project" value="UniProtKB-UniRule"/>
</dbReference>
<evidence type="ECO:0000256" key="1">
    <source>
        <dbReference type="ARBA" id="ARBA00001927"/>
    </source>
</evidence>
<dbReference type="PANTHER" id="PTHR36923:SF3">
    <property type="entry name" value="FERREDOXIN"/>
    <property type="match status" value="1"/>
</dbReference>
<dbReference type="PANTHER" id="PTHR36923">
    <property type="entry name" value="FERREDOXIN"/>
    <property type="match status" value="1"/>
</dbReference>
<evidence type="ECO:0000256" key="8">
    <source>
        <dbReference type="RuleBase" id="RU368020"/>
    </source>
</evidence>
<evidence type="ECO:0000256" key="7">
    <source>
        <dbReference type="ARBA" id="ARBA00023291"/>
    </source>
</evidence>
<dbReference type="Proteomes" id="UP000556084">
    <property type="component" value="Unassembled WGS sequence"/>
</dbReference>
<dbReference type="PROSITE" id="PS51379">
    <property type="entry name" value="4FE4S_FER_2"/>
    <property type="match status" value="1"/>
</dbReference>
<evidence type="ECO:0000256" key="3">
    <source>
        <dbReference type="ARBA" id="ARBA00022723"/>
    </source>
</evidence>
<keyword evidence="6 8" id="KW-0411">Iron-sulfur</keyword>